<organism evidence="1 2">
    <name type="scientific">Haloferax larsenii</name>
    <dbReference type="NCBI Taxonomy" id="302484"/>
    <lineage>
        <taxon>Archaea</taxon>
        <taxon>Methanobacteriati</taxon>
        <taxon>Methanobacteriota</taxon>
        <taxon>Stenosarchaea group</taxon>
        <taxon>Halobacteria</taxon>
        <taxon>Halobacteriales</taxon>
        <taxon>Haloferacaceae</taxon>
        <taxon>Haloferax</taxon>
    </lineage>
</organism>
<dbReference type="Proteomes" id="UP001058330">
    <property type="component" value="Chromosome"/>
</dbReference>
<dbReference type="EMBL" id="CP078063">
    <property type="protein sequence ID" value="UVE50641.1"/>
    <property type="molecule type" value="Genomic_DNA"/>
</dbReference>
<accession>A0ABY5RE68</accession>
<proteinExistence type="predicted"/>
<keyword evidence="2" id="KW-1185">Reference proteome</keyword>
<gene>
    <name evidence="1" type="ORF">KU306_01700</name>
</gene>
<sequence>MGGAANLFIRIRVQTVSMFVSPTDRSPFQSSSSARRHRFGRRIAARVRAWRRRRLVASAPRRRVADLDDVARATVVGTVAEVVGVGPALEAWTTDANAGPAGVASGRATRPFVLEDPTGAVHVRIPPAGAVVGERGASAETTVECGDRLSVTGQVVRRRDGRWTLTGPGFVLRKR</sequence>
<name>A0ABY5RE68_HALLR</name>
<evidence type="ECO:0000313" key="1">
    <source>
        <dbReference type="EMBL" id="UVE50641.1"/>
    </source>
</evidence>
<reference evidence="1" key="1">
    <citation type="submission" date="2021-07" db="EMBL/GenBank/DDBJ databases">
        <title>Studies on halocins as antimicrobial molecules from haloarchaea.</title>
        <authorList>
            <person name="Kumar S."/>
            <person name="Khare S.K."/>
        </authorList>
    </citation>
    <scope>NUCLEOTIDE SEQUENCE</scope>
    <source>
        <strain evidence="1">NCIM 5678</strain>
    </source>
</reference>
<evidence type="ECO:0000313" key="2">
    <source>
        <dbReference type="Proteomes" id="UP001058330"/>
    </source>
</evidence>
<protein>
    <submittedName>
        <fullName evidence="1">E3 ubiquitin ligase family protein</fullName>
    </submittedName>
</protein>